<dbReference type="GO" id="GO:0097367">
    <property type="term" value="F:carbohydrate derivative binding"/>
    <property type="evidence" value="ECO:0007669"/>
    <property type="project" value="InterPro"/>
</dbReference>
<keyword evidence="1" id="KW-0032">Aminotransferase</keyword>
<evidence type="ECO:0000259" key="3">
    <source>
        <dbReference type="PROSITE" id="PS51464"/>
    </source>
</evidence>
<dbReference type="Pfam" id="PF01380">
    <property type="entry name" value="SIS"/>
    <property type="match status" value="2"/>
</dbReference>
<organism evidence="4 5">
    <name type="scientific">Stappia taiwanensis</name>
    <dbReference type="NCBI Taxonomy" id="992267"/>
    <lineage>
        <taxon>Bacteria</taxon>
        <taxon>Pseudomonadati</taxon>
        <taxon>Pseudomonadota</taxon>
        <taxon>Alphaproteobacteria</taxon>
        <taxon>Hyphomicrobiales</taxon>
        <taxon>Stappiaceae</taxon>
        <taxon>Stappia</taxon>
    </lineage>
</organism>
<accession>A0A838XKJ1</accession>
<dbReference type="GO" id="GO:1901135">
    <property type="term" value="P:carbohydrate derivative metabolic process"/>
    <property type="evidence" value="ECO:0007669"/>
    <property type="project" value="InterPro"/>
</dbReference>
<evidence type="ECO:0000313" key="5">
    <source>
        <dbReference type="Proteomes" id="UP000559404"/>
    </source>
</evidence>
<dbReference type="InterPro" id="IPR001347">
    <property type="entry name" value="SIS_dom"/>
</dbReference>
<reference evidence="4 5" key="2">
    <citation type="submission" date="2020-08" db="EMBL/GenBank/DDBJ databases">
        <title>Stappia taiwanensis sp. nov., isolated from a coastal thermal spring.</title>
        <authorList>
            <person name="Kampfer P."/>
        </authorList>
    </citation>
    <scope>NUCLEOTIDE SEQUENCE [LARGE SCALE GENOMIC DNA]</scope>
    <source>
        <strain evidence="4 5">DSM 23284</strain>
    </source>
</reference>
<feature type="domain" description="SIS" evidence="3">
    <location>
        <begin position="190"/>
        <end position="329"/>
    </location>
</feature>
<dbReference type="InterPro" id="IPR035490">
    <property type="entry name" value="GlmS/FrlB_SIS"/>
</dbReference>
<dbReference type="PANTHER" id="PTHR10937">
    <property type="entry name" value="GLUCOSAMINE--FRUCTOSE-6-PHOSPHATE AMINOTRANSFERASE, ISOMERIZING"/>
    <property type="match status" value="1"/>
</dbReference>
<reference evidence="4 5" key="1">
    <citation type="submission" date="2020-07" db="EMBL/GenBank/DDBJ databases">
        <authorList>
            <person name="Li M."/>
        </authorList>
    </citation>
    <scope>NUCLEOTIDE SEQUENCE [LARGE SCALE GENOMIC DNA]</scope>
    <source>
        <strain evidence="4 5">DSM 23284</strain>
    </source>
</reference>
<dbReference type="PROSITE" id="PS51464">
    <property type="entry name" value="SIS"/>
    <property type="match status" value="2"/>
</dbReference>
<protein>
    <submittedName>
        <fullName evidence="4">SIS domain-containing protein</fullName>
    </submittedName>
</protein>
<dbReference type="Proteomes" id="UP000559404">
    <property type="component" value="Unassembled WGS sequence"/>
</dbReference>
<gene>
    <name evidence="4" type="ORF">H1W37_09320</name>
</gene>
<dbReference type="SUPFAM" id="SSF53697">
    <property type="entry name" value="SIS domain"/>
    <property type="match status" value="1"/>
</dbReference>
<sequence>MRREIDEIPEAVSRLLSGSGDALAEAGAALRARAPTVLATIARGSSDHAAHFLKYAVELTLGIPVASLGPSLASVYGVTPRLAAGAALTISQSGRSPDIVAMMQAARDGGALTLCLANTLPSPLSHTSDHAIDICAGPEQSVAATKSFVCSLVASLALLAEWGEDAELRAALHRLPEHLAAATRLDWPGLAEALEPARSLYVLGRGPTAAIAHEAALKFKETCGLHAEAYSTAEVLHGPVEIVGPGVPVLAFAVADAAESGIAATVDGLTQKGTGTFLTARSSSPTAGPSTGVATRLPRIETGHPLLDAAAAIVPFYAFVEAFARQRGRNPDAPQSLRKVTETR</sequence>
<proteinExistence type="predicted"/>
<dbReference type="InterPro" id="IPR035466">
    <property type="entry name" value="GlmS/AgaS_SIS"/>
</dbReference>
<feature type="domain" description="SIS" evidence="3">
    <location>
        <begin position="26"/>
        <end position="169"/>
    </location>
</feature>
<dbReference type="CDD" id="cd05008">
    <property type="entry name" value="SIS_GlmS_GlmD_1"/>
    <property type="match status" value="1"/>
</dbReference>
<dbReference type="GO" id="GO:0008483">
    <property type="term" value="F:transaminase activity"/>
    <property type="evidence" value="ECO:0007669"/>
    <property type="project" value="UniProtKB-KW"/>
</dbReference>
<dbReference type="EMBL" id="JACEON010000007">
    <property type="protein sequence ID" value="MBA4611849.1"/>
    <property type="molecule type" value="Genomic_DNA"/>
</dbReference>
<dbReference type="InterPro" id="IPR046348">
    <property type="entry name" value="SIS_dom_sf"/>
</dbReference>
<name>A0A838XKJ1_9HYPH</name>
<evidence type="ECO:0000313" key="4">
    <source>
        <dbReference type="EMBL" id="MBA4611849.1"/>
    </source>
</evidence>
<evidence type="ECO:0000256" key="1">
    <source>
        <dbReference type="ARBA" id="ARBA00022576"/>
    </source>
</evidence>
<dbReference type="AlphaFoldDB" id="A0A838XKJ1"/>
<evidence type="ECO:0000256" key="2">
    <source>
        <dbReference type="ARBA" id="ARBA00022737"/>
    </source>
</evidence>
<dbReference type="Gene3D" id="3.40.50.10490">
    <property type="entry name" value="Glucose-6-phosphate isomerase like protein, domain 1"/>
    <property type="match status" value="2"/>
</dbReference>
<dbReference type="CDD" id="cd05009">
    <property type="entry name" value="SIS_GlmS_GlmD_2"/>
    <property type="match status" value="1"/>
</dbReference>
<comment type="caution">
    <text evidence="4">The sequence shown here is derived from an EMBL/GenBank/DDBJ whole genome shotgun (WGS) entry which is preliminary data.</text>
</comment>
<keyword evidence="2" id="KW-0677">Repeat</keyword>
<keyword evidence="5" id="KW-1185">Reference proteome</keyword>
<keyword evidence="1" id="KW-0808">Transferase</keyword>
<dbReference type="PANTHER" id="PTHR10937:SF8">
    <property type="entry name" value="AMINOTRANSFERASE-RELATED"/>
    <property type="match status" value="1"/>
</dbReference>